<protein>
    <submittedName>
        <fullName evidence="1">Uncharacterized protein</fullName>
    </submittedName>
</protein>
<organism evidence="1">
    <name type="scientific">Eucalyptus grandis</name>
    <name type="common">Flooded gum</name>
    <dbReference type="NCBI Taxonomy" id="71139"/>
    <lineage>
        <taxon>Eukaryota</taxon>
        <taxon>Viridiplantae</taxon>
        <taxon>Streptophyta</taxon>
        <taxon>Embryophyta</taxon>
        <taxon>Tracheophyta</taxon>
        <taxon>Spermatophyta</taxon>
        <taxon>Magnoliopsida</taxon>
        <taxon>eudicotyledons</taxon>
        <taxon>Gunneridae</taxon>
        <taxon>Pentapetalae</taxon>
        <taxon>rosids</taxon>
        <taxon>malvids</taxon>
        <taxon>Myrtales</taxon>
        <taxon>Myrtaceae</taxon>
        <taxon>Myrtoideae</taxon>
        <taxon>Eucalypteae</taxon>
        <taxon>Eucalyptus</taxon>
    </lineage>
</organism>
<proteinExistence type="predicted"/>
<dbReference type="Gramene" id="KCW88164">
    <property type="protein sequence ID" value="KCW88164"/>
    <property type="gene ID" value="EUGRSUZ_A00551"/>
</dbReference>
<accession>A0A059DCF5</accession>
<dbReference type="InParanoid" id="A0A059DCF5"/>
<dbReference type="EMBL" id="KK198753">
    <property type="protein sequence ID" value="KCW88164.1"/>
    <property type="molecule type" value="Genomic_DNA"/>
</dbReference>
<sequence>MSPSTEAARESSMRPRKVLRTAIGGVRRRRKDDEKVREALRKLLRLSTLPRLCSSDGRRPEVWTMVDGDRS</sequence>
<gene>
    <name evidence="1" type="ORF">EUGRSUZ_A00551</name>
</gene>
<name>A0A059DCF5_EUCGR</name>
<dbReference type="AlphaFoldDB" id="A0A059DCF5"/>
<evidence type="ECO:0000313" key="1">
    <source>
        <dbReference type="EMBL" id="KCW88164.1"/>
    </source>
</evidence>
<reference evidence="1" key="1">
    <citation type="submission" date="2013-07" db="EMBL/GenBank/DDBJ databases">
        <title>The genome of Eucalyptus grandis.</title>
        <authorList>
            <person name="Schmutz J."/>
            <person name="Hayes R."/>
            <person name="Myburg A."/>
            <person name="Tuskan G."/>
            <person name="Grattapaglia D."/>
            <person name="Rokhsar D.S."/>
        </authorList>
    </citation>
    <scope>NUCLEOTIDE SEQUENCE</scope>
    <source>
        <tissue evidence="1">Leaf extractions</tissue>
    </source>
</reference>